<dbReference type="EMBL" id="CP065430">
    <property type="protein sequence ID" value="QPO26548.1"/>
    <property type="molecule type" value="Genomic_DNA"/>
</dbReference>
<sequence>MSLKSLKKNLARLEAIAQKQSSYFVMIMNPNRVFQVQYKKNGSNDPIQCKEFETVEEAETFLNGLGLSEDSKIVNLCFGEWDDEPGN</sequence>
<dbReference type="Proteomes" id="UP000594569">
    <property type="component" value="Chromosome"/>
</dbReference>
<proteinExistence type="predicted"/>
<accession>A0A0Z8GC87</accession>
<name>A0A0Z8GC87_STRSU</name>
<gene>
    <name evidence="1" type="ORF">I5V48_11540</name>
</gene>
<dbReference type="AlphaFoldDB" id="A0A0Z8GC87"/>
<dbReference type="RefSeq" id="WP_043024839.1">
    <property type="nucleotide sequence ID" value="NZ_CP065430.1"/>
</dbReference>
<evidence type="ECO:0000313" key="2">
    <source>
        <dbReference type="Proteomes" id="UP000594569"/>
    </source>
</evidence>
<protein>
    <submittedName>
        <fullName evidence="1">Uncharacterized protein</fullName>
    </submittedName>
</protein>
<reference evidence="1 2" key="1">
    <citation type="submission" date="2020-12" db="EMBL/GenBank/DDBJ databases">
        <title>Nonconservative transfer and diversity of a new family of integrative and conjugative elements associated with antibiotic resistance in zoonotic pathogen Streptococcus suis.</title>
        <authorList>
            <person name="Huang J."/>
        </authorList>
    </citation>
    <scope>NUCLEOTIDE SEQUENCE [LARGE SCALE GENOMIC DNA]</scope>
    <source>
        <strain evidence="1 2">YZDH1</strain>
    </source>
</reference>
<organism evidence="1 2">
    <name type="scientific">Streptococcus suis</name>
    <dbReference type="NCBI Taxonomy" id="1307"/>
    <lineage>
        <taxon>Bacteria</taxon>
        <taxon>Bacillati</taxon>
        <taxon>Bacillota</taxon>
        <taxon>Bacilli</taxon>
        <taxon>Lactobacillales</taxon>
        <taxon>Streptococcaceae</taxon>
        <taxon>Streptococcus</taxon>
    </lineage>
</organism>
<evidence type="ECO:0000313" key="1">
    <source>
        <dbReference type="EMBL" id="QPO26548.1"/>
    </source>
</evidence>